<dbReference type="Proteomes" id="UP000198773">
    <property type="component" value="Unassembled WGS sequence"/>
</dbReference>
<proteinExistence type="predicted"/>
<evidence type="ECO:0008006" key="3">
    <source>
        <dbReference type="Google" id="ProtNLM"/>
    </source>
</evidence>
<gene>
    <name evidence="1" type="ORF">SAMN04488051_101428</name>
</gene>
<dbReference type="AlphaFoldDB" id="A0A1H3XWQ0"/>
<dbReference type="EMBL" id="FNRM01000001">
    <property type="protein sequence ID" value="SEA03670.1"/>
    <property type="molecule type" value="Genomic_DNA"/>
</dbReference>
<reference evidence="1 2" key="1">
    <citation type="submission" date="2016-10" db="EMBL/GenBank/DDBJ databases">
        <authorList>
            <person name="de Groot N.N."/>
        </authorList>
    </citation>
    <scope>NUCLEOTIDE SEQUENCE [LARGE SCALE GENOMIC DNA]</scope>
    <source>
        <strain evidence="1 2">CGMCC 1.3430</strain>
    </source>
</reference>
<evidence type="ECO:0000313" key="2">
    <source>
        <dbReference type="Proteomes" id="UP000198773"/>
    </source>
</evidence>
<dbReference type="OrthoDB" id="5592079at2"/>
<accession>A0A1H3XWQ0</accession>
<sequence length="291" mass="33269">MQLQRSSSQDGELQFHYRWQQQGQTVDFSFQLPEQSVQQHLSSFRRYSPQLANTLMRQALQQELGRRNTAGMQVELPPTGSPFPLKVKARRAADARELQQQLTAQLQQARQDYLQQIYHTELRLQPNRQVIMVDHQRILADSLQDLLPVAGALQQKFPYTTTREISQFLLDWLQRIPYQSLNERSQSSAAGFLPPLQLIQQHRGDCDSKVVLMAALLRLLLPDVPLVIVYLPNHAVLGIGMQSQSSDQQLRLDGQNFVLADPTGPALQPVGEITARYHLYLQPGIANYRRL</sequence>
<protein>
    <recommendedName>
        <fullName evidence="3">Transglutaminase-like superfamily protein</fullName>
    </recommendedName>
</protein>
<evidence type="ECO:0000313" key="1">
    <source>
        <dbReference type="EMBL" id="SEA03670.1"/>
    </source>
</evidence>
<dbReference type="RefSeq" id="WP_091338726.1">
    <property type="nucleotide sequence ID" value="NZ_FNRM01000001.1"/>
</dbReference>
<organism evidence="1 2">
    <name type="scientific">Alkalimonas amylolytica</name>
    <dbReference type="NCBI Taxonomy" id="152573"/>
    <lineage>
        <taxon>Bacteria</taxon>
        <taxon>Pseudomonadati</taxon>
        <taxon>Pseudomonadota</taxon>
        <taxon>Gammaproteobacteria</taxon>
        <taxon>Alkalimonas</taxon>
    </lineage>
</organism>
<dbReference type="STRING" id="152573.SAMN04488051_101428"/>
<keyword evidence="2" id="KW-1185">Reference proteome</keyword>
<name>A0A1H3XWQ0_ALKAM</name>